<protein>
    <submittedName>
        <fullName evidence="3">Membrane protein</fullName>
    </submittedName>
</protein>
<keyword evidence="4" id="KW-1185">Reference proteome</keyword>
<proteinExistence type="predicted"/>
<dbReference type="AlphaFoldDB" id="A0A9W6M013"/>
<evidence type="ECO:0000313" key="3">
    <source>
        <dbReference type="EMBL" id="GLJ76184.1"/>
    </source>
</evidence>
<dbReference type="EMBL" id="BSEN01000006">
    <property type="protein sequence ID" value="GLJ76184.1"/>
    <property type="molecule type" value="Genomic_DNA"/>
</dbReference>
<keyword evidence="1" id="KW-0812">Transmembrane</keyword>
<dbReference type="InterPro" id="IPR055568">
    <property type="entry name" value="DUF7144"/>
</dbReference>
<evidence type="ECO:0000256" key="1">
    <source>
        <dbReference type="SAM" id="Phobius"/>
    </source>
</evidence>
<feature type="transmembrane region" description="Helical" evidence="1">
    <location>
        <begin position="12"/>
        <end position="37"/>
    </location>
</feature>
<evidence type="ECO:0000259" key="2">
    <source>
        <dbReference type="Pfam" id="PF23636"/>
    </source>
</evidence>
<dbReference type="Proteomes" id="UP001142372">
    <property type="component" value="Unassembled WGS sequence"/>
</dbReference>
<feature type="domain" description="DUF7144" evidence="2">
    <location>
        <begin position="12"/>
        <end position="126"/>
    </location>
</feature>
<comment type="caution">
    <text evidence="3">The sequence shown here is derived from an EMBL/GenBank/DDBJ whole genome shotgun (WGS) entry which is preliminary data.</text>
</comment>
<evidence type="ECO:0000313" key="4">
    <source>
        <dbReference type="Proteomes" id="UP001142372"/>
    </source>
</evidence>
<feature type="transmembrane region" description="Helical" evidence="1">
    <location>
        <begin position="57"/>
        <end position="77"/>
    </location>
</feature>
<dbReference type="RefSeq" id="WP_271176845.1">
    <property type="nucleotide sequence ID" value="NZ_BAAAJO010000005.1"/>
</dbReference>
<feature type="transmembrane region" description="Helical" evidence="1">
    <location>
        <begin position="84"/>
        <end position="100"/>
    </location>
</feature>
<reference evidence="3" key="2">
    <citation type="submission" date="2023-01" db="EMBL/GenBank/DDBJ databases">
        <authorList>
            <person name="Sun Q."/>
            <person name="Evtushenko L."/>
        </authorList>
    </citation>
    <scope>NUCLEOTIDE SEQUENCE</scope>
    <source>
        <strain evidence="3">VKM Ac-1401</strain>
    </source>
</reference>
<name>A0A9W6M013_9MICO</name>
<keyword evidence="1" id="KW-1133">Transmembrane helix</keyword>
<reference evidence="3" key="1">
    <citation type="journal article" date="2014" name="Int. J. Syst. Evol. Microbiol.">
        <title>Complete genome sequence of Corynebacterium casei LMG S-19264T (=DSM 44701T), isolated from a smear-ripened cheese.</title>
        <authorList>
            <consortium name="US DOE Joint Genome Institute (JGI-PGF)"/>
            <person name="Walter F."/>
            <person name="Albersmeier A."/>
            <person name="Kalinowski J."/>
            <person name="Ruckert C."/>
        </authorList>
    </citation>
    <scope>NUCLEOTIDE SEQUENCE</scope>
    <source>
        <strain evidence="3">VKM Ac-1401</strain>
    </source>
</reference>
<feature type="transmembrane region" description="Helical" evidence="1">
    <location>
        <begin position="106"/>
        <end position="124"/>
    </location>
</feature>
<gene>
    <name evidence="3" type="ORF">GCM10017584_17580</name>
</gene>
<keyword evidence="1" id="KW-0472">Membrane</keyword>
<dbReference type="Pfam" id="PF23636">
    <property type="entry name" value="DUF7144"/>
    <property type="match status" value="1"/>
</dbReference>
<sequence>MTTVDRTVNTGWGRFAALMVLIAGLFSVLQGIVAVFAPDPYYVVANGSLFILDISGWGWWNMIIGVLAVLTAGGLFAGQTWARIIAVILAVLSAIGQLFLIPAQPWWSAILVAIDVLVIYAVTAHGGQVKEEVRS</sequence>
<organism evidence="3 4">
    <name type="scientific">Leifsonia poae</name>
    <dbReference type="NCBI Taxonomy" id="110933"/>
    <lineage>
        <taxon>Bacteria</taxon>
        <taxon>Bacillati</taxon>
        <taxon>Actinomycetota</taxon>
        <taxon>Actinomycetes</taxon>
        <taxon>Micrococcales</taxon>
        <taxon>Microbacteriaceae</taxon>
        <taxon>Leifsonia</taxon>
    </lineage>
</organism>
<accession>A0A9W6M013</accession>